<proteinExistence type="predicted"/>
<sequence length="362" mass="45375">MFLKYSLNTYTCWKYLPWKTIYTRIIIIQKKIYKAAKKHNWKYVLKLQKYLINSNEAKITSVQNIIDELYIYNKNKKKIKFNIQDNDKFIIFKSLYNFHKEHYFHIIIEQIKQYLIFLCIKPEWEAKFLFSFYEHKHNNIFNYFYSINKNNLNNNLLKYHINNKNIFISNIIKKIYRLKYINYVIKNLLYYNLSIFSIKNHYNLIEQILNNQFIYLYEFYQFLSKIFFIDINWYNIYLNKINYITYNIKKNQDKLISHYILNVQHYYKFFIDSITLNLFKINIFYKLIKFKYLYKNSLLNSLIFLYYIKLIYPKINKLIYYILKKNNQNILYKYNIMKTDTIYINLFFYNKKVEYMYSNYCK</sequence>
<dbReference type="GeneID" id="29071627"/>
<dbReference type="InterPro" id="IPR025960">
    <property type="entry name" value="RVT_N"/>
</dbReference>
<dbReference type="AlphaFoldDB" id="A0A1C8XS93"/>
<evidence type="ECO:0000313" key="2">
    <source>
        <dbReference type="EMBL" id="AOH77355.1"/>
    </source>
</evidence>
<accession>A0A1C8XS93</accession>
<gene>
    <name evidence="2" type="primary">orf14</name>
</gene>
<dbReference type="EMBL" id="KX247284">
    <property type="protein sequence ID" value="AOH77355.1"/>
    <property type="molecule type" value="Genomic_DNA"/>
</dbReference>
<dbReference type="Pfam" id="PF13655">
    <property type="entry name" value="RVT_N"/>
    <property type="match status" value="1"/>
</dbReference>
<feature type="domain" description="Reverse transcriptase N-terminal" evidence="1">
    <location>
        <begin position="13"/>
        <end position="66"/>
    </location>
</feature>
<name>A0A1C8XS93_9FLOR</name>
<reference evidence="2" key="1">
    <citation type="journal article" date="2016" name="Mitochondrial DNA Part B Resour">
        <title>Organellar genome analysis of the marine red alga Dasya binghamiae (Dasyaceae, Rhodophyta) reveals an uncharacteristic florideophyte mitogenome structure.</title>
        <authorList>
            <person name="Tamayo D.A."/>
            <person name="Hughey J.R."/>
        </authorList>
    </citation>
    <scope>NUCLEOTIDE SEQUENCE</scope>
</reference>
<keyword evidence="2" id="KW-0934">Plastid</keyword>
<dbReference type="RefSeq" id="YP_009295343.1">
    <property type="nucleotide sequence ID" value="NC_031161.1"/>
</dbReference>
<organism evidence="2">
    <name type="scientific">Dasya binghamiae</name>
    <dbReference type="NCBI Taxonomy" id="1896963"/>
    <lineage>
        <taxon>Eukaryota</taxon>
        <taxon>Rhodophyta</taxon>
        <taxon>Florideophyceae</taxon>
        <taxon>Rhodymeniophycidae</taxon>
        <taxon>Ceramiales</taxon>
        <taxon>Dasyaceae</taxon>
        <taxon>Dasya</taxon>
    </lineage>
</organism>
<geneLocation type="plastid" evidence="2"/>
<protein>
    <recommendedName>
        <fullName evidence="1">Reverse transcriptase N-terminal domain-containing protein</fullName>
    </recommendedName>
</protein>
<evidence type="ECO:0000259" key="1">
    <source>
        <dbReference type="Pfam" id="PF13655"/>
    </source>
</evidence>